<dbReference type="SUPFAM" id="SSF158472">
    <property type="entry name" value="HAMP domain-like"/>
    <property type="match status" value="1"/>
</dbReference>
<evidence type="ECO:0000256" key="5">
    <source>
        <dbReference type="ARBA" id="ARBA00022553"/>
    </source>
</evidence>
<dbReference type="OrthoDB" id="9795828at2"/>
<reference evidence="14 15" key="1">
    <citation type="submission" date="2018-02" db="EMBL/GenBank/DDBJ databases">
        <title>Jeotgalibacillus proteolyticum sp. nov. a protease producing bacterium isolated from ocean sediments of Laizhou Bay.</title>
        <authorList>
            <person name="Li Y."/>
        </authorList>
    </citation>
    <scope>NUCLEOTIDE SEQUENCE [LARGE SCALE GENOMIC DNA]</scope>
    <source>
        <strain evidence="14 15">22-7</strain>
    </source>
</reference>
<protein>
    <recommendedName>
        <fullName evidence="3">histidine kinase</fullName>
        <ecNumber evidence="3">2.7.13.3</ecNumber>
    </recommendedName>
</protein>
<keyword evidence="6" id="KW-0808">Transferase</keyword>
<evidence type="ECO:0000256" key="11">
    <source>
        <dbReference type="ARBA" id="ARBA00023136"/>
    </source>
</evidence>
<keyword evidence="9 12" id="KW-1133">Transmembrane helix</keyword>
<dbReference type="AlphaFoldDB" id="A0A2S5GHV6"/>
<evidence type="ECO:0000256" key="10">
    <source>
        <dbReference type="ARBA" id="ARBA00023012"/>
    </source>
</evidence>
<keyword evidence="8 14" id="KW-0418">Kinase</keyword>
<dbReference type="Gene3D" id="1.20.5.1930">
    <property type="match status" value="1"/>
</dbReference>
<evidence type="ECO:0000256" key="3">
    <source>
        <dbReference type="ARBA" id="ARBA00012438"/>
    </source>
</evidence>
<organism evidence="14 15">
    <name type="scientific">Jeotgalibacillus proteolyticus</name>
    <dbReference type="NCBI Taxonomy" id="2082395"/>
    <lineage>
        <taxon>Bacteria</taxon>
        <taxon>Bacillati</taxon>
        <taxon>Bacillota</taxon>
        <taxon>Bacilli</taxon>
        <taxon>Bacillales</taxon>
        <taxon>Caryophanaceae</taxon>
        <taxon>Jeotgalibacillus</taxon>
    </lineage>
</organism>
<dbReference type="InterPro" id="IPR011712">
    <property type="entry name" value="Sig_transdc_His_kin_sub3_dim/P"/>
</dbReference>
<proteinExistence type="predicted"/>
<keyword evidence="11 12" id="KW-0472">Membrane</keyword>
<dbReference type="SMART" id="SM00304">
    <property type="entry name" value="HAMP"/>
    <property type="match status" value="1"/>
</dbReference>
<evidence type="ECO:0000256" key="8">
    <source>
        <dbReference type="ARBA" id="ARBA00022777"/>
    </source>
</evidence>
<comment type="catalytic activity">
    <reaction evidence="1">
        <text>ATP + protein L-histidine = ADP + protein N-phospho-L-histidine.</text>
        <dbReference type="EC" id="2.7.13.3"/>
    </reaction>
</comment>
<feature type="domain" description="HAMP" evidence="13">
    <location>
        <begin position="55"/>
        <end position="107"/>
    </location>
</feature>
<gene>
    <name evidence="14" type="ORF">C4B60_03210</name>
</gene>
<dbReference type="EMBL" id="PREZ01000001">
    <property type="protein sequence ID" value="PPA72504.1"/>
    <property type="molecule type" value="Genomic_DNA"/>
</dbReference>
<dbReference type="SUPFAM" id="SSF55874">
    <property type="entry name" value="ATPase domain of HSP90 chaperone/DNA topoisomerase II/histidine kinase"/>
    <property type="match status" value="1"/>
</dbReference>
<dbReference type="PANTHER" id="PTHR24421">
    <property type="entry name" value="NITRATE/NITRITE SENSOR PROTEIN NARX-RELATED"/>
    <property type="match status" value="1"/>
</dbReference>
<evidence type="ECO:0000313" key="15">
    <source>
        <dbReference type="Proteomes" id="UP000239047"/>
    </source>
</evidence>
<name>A0A2S5GHV6_9BACL</name>
<evidence type="ECO:0000256" key="1">
    <source>
        <dbReference type="ARBA" id="ARBA00000085"/>
    </source>
</evidence>
<sequence length="328" mass="37477">MFTLFGSVILFLIMQVHILLDDTPVISLQESVLLTLAVAFVFMVLTFYLGSQSSQMVVRRIDKITSYVSRLGSGKYHDRITVDDNDEIGLMELELNRLAQTMQEQVKSLQRVASERSSLEKQAQQAVIIEERQRFARDLHDSISQQLFALNMMSSASVRLLDSNSDEAKSMIVQISQIAEKAQGEMRALLLHLRPIELKGETLRGGLLKLIRELEHKTPIAFETHLLHMDLLPENADEHLFRVVQEAISNILRHANASKIIIRSEAKTNTFNLFIQDDGKGFDLAEKKWTSYGLQTMRERCEEIGGKFEIRSKKDEGTYINIRILLEE</sequence>
<dbReference type="EC" id="2.7.13.3" evidence="3"/>
<keyword evidence="7 12" id="KW-0812">Transmembrane</keyword>
<comment type="caution">
    <text evidence="14">The sequence shown here is derived from an EMBL/GenBank/DDBJ whole genome shotgun (WGS) entry which is preliminary data.</text>
</comment>
<comment type="subcellular location">
    <subcellularLocation>
        <location evidence="2">Cell membrane</location>
        <topology evidence="2">Multi-pass membrane protein</topology>
    </subcellularLocation>
</comment>
<evidence type="ECO:0000256" key="12">
    <source>
        <dbReference type="SAM" id="Phobius"/>
    </source>
</evidence>
<dbReference type="CDD" id="cd16917">
    <property type="entry name" value="HATPase_UhpB-NarQ-NarX-like"/>
    <property type="match status" value="1"/>
</dbReference>
<keyword evidence="10" id="KW-0902">Two-component regulatory system</keyword>
<dbReference type="GO" id="GO:0046983">
    <property type="term" value="F:protein dimerization activity"/>
    <property type="evidence" value="ECO:0007669"/>
    <property type="project" value="InterPro"/>
</dbReference>
<dbReference type="PANTHER" id="PTHR24421:SF37">
    <property type="entry name" value="SENSOR HISTIDINE KINASE NARS"/>
    <property type="match status" value="1"/>
</dbReference>
<feature type="transmembrane region" description="Helical" evidence="12">
    <location>
        <begin position="31"/>
        <end position="50"/>
    </location>
</feature>
<dbReference type="InterPro" id="IPR036890">
    <property type="entry name" value="HATPase_C_sf"/>
</dbReference>
<keyword evidence="15" id="KW-1185">Reference proteome</keyword>
<dbReference type="Proteomes" id="UP000239047">
    <property type="component" value="Unassembled WGS sequence"/>
</dbReference>
<evidence type="ECO:0000256" key="2">
    <source>
        <dbReference type="ARBA" id="ARBA00004651"/>
    </source>
</evidence>
<keyword evidence="5" id="KW-0597">Phosphoprotein</keyword>
<dbReference type="Pfam" id="PF00672">
    <property type="entry name" value="HAMP"/>
    <property type="match status" value="1"/>
</dbReference>
<evidence type="ECO:0000256" key="9">
    <source>
        <dbReference type="ARBA" id="ARBA00022989"/>
    </source>
</evidence>
<dbReference type="InterPro" id="IPR003594">
    <property type="entry name" value="HATPase_dom"/>
</dbReference>
<evidence type="ECO:0000256" key="7">
    <source>
        <dbReference type="ARBA" id="ARBA00022692"/>
    </source>
</evidence>
<dbReference type="GO" id="GO:0000155">
    <property type="term" value="F:phosphorelay sensor kinase activity"/>
    <property type="evidence" value="ECO:0007669"/>
    <property type="project" value="InterPro"/>
</dbReference>
<dbReference type="InterPro" id="IPR050482">
    <property type="entry name" value="Sensor_HK_TwoCompSys"/>
</dbReference>
<dbReference type="Pfam" id="PF07730">
    <property type="entry name" value="HisKA_3"/>
    <property type="match status" value="1"/>
</dbReference>
<dbReference type="SMART" id="SM00387">
    <property type="entry name" value="HATPase_c"/>
    <property type="match status" value="1"/>
</dbReference>
<evidence type="ECO:0000256" key="4">
    <source>
        <dbReference type="ARBA" id="ARBA00022475"/>
    </source>
</evidence>
<dbReference type="Pfam" id="PF02518">
    <property type="entry name" value="HATPase_c"/>
    <property type="match status" value="1"/>
</dbReference>
<dbReference type="PROSITE" id="PS50885">
    <property type="entry name" value="HAMP"/>
    <property type="match status" value="1"/>
</dbReference>
<dbReference type="GO" id="GO:0005886">
    <property type="term" value="C:plasma membrane"/>
    <property type="evidence" value="ECO:0007669"/>
    <property type="project" value="UniProtKB-SubCell"/>
</dbReference>
<dbReference type="Gene3D" id="3.30.565.10">
    <property type="entry name" value="Histidine kinase-like ATPase, C-terminal domain"/>
    <property type="match status" value="1"/>
</dbReference>
<evidence type="ECO:0000259" key="13">
    <source>
        <dbReference type="PROSITE" id="PS50885"/>
    </source>
</evidence>
<keyword evidence="4" id="KW-1003">Cell membrane</keyword>
<evidence type="ECO:0000313" key="14">
    <source>
        <dbReference type="EMBL" id="PPA72504.1"/>
    </source>
</evidence>
<accession>A0A2S5GHV6</accession>
<evidence type="ECO:0000256" key="6">
    <source>
        <dbReference type="ARBA" id="ARBA00022679"/>
    </source>
</evidence>
<dbReference type="Gene3D" id="6.10.340.10">
    <property type="match status" value="1"/>
</dbReference>
<dbReference type="InterPro" id="IPR003660">
    <property type="entry name" value="HAMP_dom"/>
</dbReference>